<gene>
    <name evidence="1" type="ORF">NTJ_05614</name>
</gene>
<dbReference type="EMBL" id="AP028912">
    <property type="protein sequence ID" value="BES92805.1"/>
    <property type="molecule type" value="Genomic_DNA"/>
</dbReference>
<accession>A0ABN7API9</accession>
<protein>
    <submittedName>
        <fullName evidence="1">Uncharacterized protein</fullName>
    </submittedName>
</protein>
<keyword evidence="2" id="KW-1185">Reference proteome</keyword>
<sequence length="77" mass="8892">MEFYSGFTPPAQGLFWGTAQGDRGLRLQVLTLPSLFILESTCYAHQHLERHEIRGKVHDHDTYPSRGCHHHFSEEVD</sequence>
<proteinExistence type="predicted"/>
<reference evidence="1 2" key="1">
    <citation type="submission" date="2023-09" db="EMBL/GenBank/DDBJ databases">
        <title>Nesidiocoris tenuis whole genome shotgun sequence.</title>
        <authorList>
            <person name="Shibata T."/>
            <person name="Shimoda M."/>
            <person name="Kobayashi T."/>
            <person name="Uehara T."/>
        </authorList>
    </citation>
    <scope>NUCLEOTIDE SEQUENCE [LARGE SCALE GENOMIC DNA]</scope>
    <source>
        <strain evidence="1 2">Japan</strain>
    </source>
</reference>
<name>A0ABN7API9_9HEMI</name>
<evidence type="ECO:0000313" key="1">
    <source>
        <dbReference type="EMBL" id="BES92805.1"/>
    </source>
</evidence>
<dbReference type="Proteomes" id="UP001307889">
    <property type="component" value="Chromosome 4"/>
</dbReference>
<evidence type="ECO:0000313" key="2">
    <source>
        <dbReference type="Proteomes" id="UP001307889"/>
    </source>
</evidence>
<organism evidence="1 2">
    <name type="scientific">Nesidiocoris tenuis</name>
    <dbReference type="NCBI Taxonomy" id="355587"/>
    <lineage>
        <taxon>Eukaryota</taxon>
        <taxon>Metazoa</taxon>
        <taxon>Ecdysozoa</taxon>
        <taxon>Arthropoda</taxon>
        <taxon>Hexapoda</taxon>
        <taxon>Insecta</taxon>
        <taxon>Pterygota</taxon>
        <taxon>Neoptera</taxon>
        <taxon>Paraneoptera</taxon>
        <taxon>Hemiptera</taxon>
        <taxon>Heteroptera</taxon>
        <taxon>Panheteroptera</taxon>
        <taxon>Cimicomorpha</taxon>
        <taxon>Miridae</taxon>
        <taxon>Dicyphina</taxon>
        <taxon>Nesidiocoris</taxon>
    </lineage>
</organism>